<dbReference type="RefSeq" id="WP_106928245.1">
    <property type="nucleotide sequence ID" value="NZ_PYFT01000001.1"/>
</dbReference>
<accession>A0A2T2YDD5</accession>
<dbReference type="Proteomes" id="UP000240357">
    <property type="component" value="Unassembled WGS sequence"/>
</dbReference>
<comment type="caution">
    <text evidence="1">The sequence shown here is derived from an EMBL/GenBank/DDBJ whole genome shotgun (WGS) entry which is preliminary data.</text>
</comment>
<dbReference type="AlphaFoldDB" id="A0A2T2YDD5"/>
<evidence type="ECO:0000313" key="1">
    <source>
        <dbReference type="EMBL" id="PSR53529.1"/>
    </source>
</evidence>
<dbReference type="EMBL" id="PYFT01000001">
    <property type="protein sequence ID" value="PSR53529.1"/>
    <property type="molecule type" value="Genomic_DNA"/>
</dbReference>
<name>A0A2T2YDD5_9BACT</name>
<proteinExistence type="predicted"/>
<protein>
    <submittedName>
        <fullName evidence="1">Uncharacterized protein</fullName>
    </submittedName>
</protein>
<keyword evidence="2" id="KW-1185">Reference proteome</keyword>
<reference evidence="1 2" key="1">
    <citation type="submission" date="2018-03" db="EMBL/GenBank/DDBJ databases">
        <title>Adhaeribacter sp. HMF7605 Genome sequencing and assembly.</title>
        <authorList>
            <person name="Kang H."/>
            <person name="Kang J."/>
            <person name="Cha I."/>
            <person name="Kim H."/>
            <person name="Joh K."/>
        </authorList>
    </citation>
    <scope>NUCLEOTIDE SEQUENCE [LARGE SCALE GENOMIC DNA]</scope>
    <source>
        <strain evidence="1 2">HMF7605</strain>
    </source>
</reference>
<sequence>MTKHFPLEFTLENGSHVSVTKTGSTTYDFNIKPEEGSSRRFTYVDDGRTRTEAEESLEFEEIDALRRFWLETQEIL</sequence>
<organism evidence="1 2">
    <name type="scientific">Adhaeribacter arboris</name>
    <dbReference type="NCBI Taxonomy" id="2072846"/>
    <lineage>
        <taxon>Bacteria</taxon>
        <taxon>Pseudomonadati</taxon>
        <taxon>Bacteroidota</taxon>
        <taxon>Cytophagia</taxon>
        <taxon>Cytophagales</taxon>
        <taxon>Hymenobacteraceae</taxon>
        <taxon>Adhaeribacter</taxon>
    </lineage>
</organism>
<evidence type="ECO:0000313" key="2">
    <source>
        <dbReference type="Proteomes" id="UP000240357"/>
    </source>
</evidence>
<gene>
    <name evidence="1" type="ORF">AHMF7605_08325</name>
</gene>
<dbReference type="OrthoDB" id="680124at2"/>